<dbReference type="WBParaSite" id="nRc.2.0.1.t23012-RA">
    <property type="protein sequence ID" value="nRc.2.0.1.t23012-RA"/>
    <property type="gene ID" value="nRc.2.0.1.g23012"/>
</dbReference>
<evidence type="ECO:0000313" key="1">
    <source>
        <dbReference type="Proteomes" id="UP000887565"/>
    </source>
</evidence>
<keyword evidence="1" id="KW-1185">Reference proteome</keyword>
<accession>A0A915JA38</accession>
<organism evidence="1 2">
    <name type="scientific">Romanomermis culicivorax</name>
    <name type="common">Nematode worm</name>
    <dbReference type="NCBI Taxonomy" id="13658"/>
    <lineage>
        <taxon>Eukaryota</taxon>
        <taxon>Metazoa</taxon>
        <taxon>Ecdysozoa</taxon>
        <taxon>Nematoda</taxon>
        <taxon>Enoplea</taxon>
        <taxon>Dorylaimia</taxon>
        <taxon>Mermithida</taxon>
        <taxon>Mermithoidea</taxon>
        <taxon>Mermithidae</taxon>
        <taxon>Romanomermis</taxon>
    </lineage>
</organism>
<evidence type="ECO:0000313" key="2">
    <source>
        <dbReference type="WBParaSite" id="nRc.2.0.1.t23012-RA"/>
    </source>
</evidence>
<dbReference type="Proteomes" id="UP000887565">
    <property type="component" value="Unplaced"/>
</dbReference>
<reference evidence="2" key="1">
    <citation type="submission" date="2022-11" db="UniProtKB">
        <authorList>
            <consortium name="WormBaseParasite"/>
        </authorList>
    </citation>
    <scope>IDENTIFICATION</scope>
</reference>
<name>A0A915JA38_ROMCU</name>
<proteinExistence type="predicted"/>
<sequence>MPPGQRRSDRSRIRLSC</sequence>
<protein>
    <submittedName>
        <fullName evidence="2">Uncharacterized protein</fullName>
    </submittedName>
</protein>
<dbReference type="AlphaFoldDB" id="A0A915JA38"/>